<protein>
    <submittedName>
        <fullName evidence="1">Uncharacterized protein</fullName>
    </submittedName>
</protein>
<organism evidence="1 2">
    <name type="scientific">Tritrichomonas musculus</name>
    <dbReference type="NCBI Taxonomy" id="1915356"/>
    <lineage>
        <taxon>Eukaryota</taxon>
        <taxon>Metamonada</taxon>
        <taxon>Parabasalia</taxon>
        <taxon>Tritrichomonadida</taxon>
        <taxon>Tritrichomonadidae</taxon>
        <taxon>Tritrichomonas</taxon>
    </lineage>
</organism>
<accession>A0ABR2L701</accession>
<dbReference type="EMBL" id="JAPFFF010000001">
    <property type="protein sequence ID" value="KAK8899089.1"/>
    <property type="molecule type" value="Genomic_DNA"/>
</dbReference>
<gene>
    <name evidence="1" type="ORF">M9Y10_001389</name>
</gene>
<dbReference type="Proteomes" id="UP001470230">
    <property type="component" value="Unassembled WGS sequence"/>
</dbReference>
<evidence type="ECO:0000313" key="1">
    <source>
        <dbReference type="EMBL" id="KAK8899089.1"/>
    </source>
</evidence>
<name>A0ABR2L701_9EUKA</name>
<proteinExistence type="predicted"/>
<comment type="caution">
    <text evidence="1">The sequence shown here is derived from an EMBL/GenBank/DDBJ whole genome shotgun (WGS) entry which is preliminary data.</text>
</comment>
<evidence type="ECO:0000313" key="2">
    <source>
        <dbReference type="Proteomes" id="UP001470230"/>
    </source>
</evidence>
<keyword evidence="2" id="KW-1185">Reference proteome</keyword>
<sequence>MILLCLVLIKKFGFNIEIIMQNIKKQKEIDINLSTKIYLKIEYILSFGIQVFESLYSSYKDKDFLYNIELQPILTKYLESSNEDIIQSKFLNAKDISSEFYDGFGRGLL</sequence>
<reference evidence="1 2" key="1">
    <citation type="submission" date="2024-04" db="EMBL/GenBank/DDBJ databases">
        <title>Tritrichomonas musculus Genome.</title>
        <authorList>
            <person name="Alves-Ferreira E."/>
            <person name="Grigg M."/>
            <person name="Lorenzi H."/>
            <person name="Galac M."/>
        </authorList>
    </citation>
    <scope>NUCLEOTIDE SEQUENCE [LARGE SCALE GENOMIC DNA]</scope>
    <source>
        <strain evidence="1 2">EAF2021</strain>
    </source>
</reference>